<accession>A0ABR7VMX6</accession>
<dbReference type="InterPro" id="IPR036866">
    <property type="entry name" value="RibonucZ/Hydroxyglut_hydro"/>
</dbReference>
<dbReference type="InterPro" id="IPR001279">
    <property type="entry name" value="Metallo-B-lactamas"/>
</dbReference>
<dbReference type="InterPro" id="IPR052533">
    <property type="entry name" value="WalJ/YycJ-like"/>
</dbReference>
<reference evidence="2 3" key="1">
    <citation type="submission" date="2020-09" db="EMBL/GenBank/DDBJ databases">
        <title>Draft Genome Sequences of Oil-Oxidizing Bacteria Halomonas titanicae, Marinobacter lutaoensis, and Virgibacillus halodenitrificans Isolated from Highly Saline Environments.</title>
        <authorList>
            <person name="Grouzdev D.S."/>
            <person name="Sokolova D.S."/>
            <person name="Semenova E.M."/>
            <person name="Borzenkov I.A."/>
            <person name="Bidzhieva S.K."/>
            <person name="Poltaraus A.B."/>
            <person name="Nazina T.N."/>
        </authorList>
    </citation>
    <scope>NUCLEOTIDE SEQUENCE [LARGE SCALE GENOMIC DNA]</scope>
    <source>
        <strain evidence="2 3">VKM B-3472D</strain>
    </source>
</reference>
<proteinExistence type="predicted"/>
<dbReference type="Proteomes" id="UP000621631">
    <property type="component" value="Unassembled WGS sequence"/>
</dbReference>
<dbReference type="RefSeq" id="WP_189778351.1">
    <property type="nucleotide sequence ID" value="NZ_JACWEZ010000006.1"/>
</dbReference>
<feature type="domain" description="Metallo-beta-lactamase" evidence="1">
    <location>
        <begin position="12"/>
        <end position="182"/>
    </location>
</feature>
<comment type="caution">
    <text evidence="2">The sequence shown here is derived from an EMBL/GenBank/DDBJ whole genome shotgun (WGS) entry which is preliminary data.</text>
</comment>
<name>A0ABR7VMX6_VIRHA</name>
<keyword evidence="3" id="KW-1185">Reference proteome</keyword>
<dbReference type="Gene3D" id="3.60.15.10">
    <property type="entry name" value="Ribonuclease Z/Hydroxyacylglutathione hydrolase-like"/>
    <property type="match status" value="1"/>
</dbReference>
<sequence length="233" mass="26521">MIKIRTLASGSAGNAYHIDDGQTQLLLECGIPFKHIRQALNFKTSNLAGCLVTHEHKDHCAGLKDVARAGINVYMSAGTKEAIGLEHHRIKSVKAKEQFTIGTWTILPFDVEHDVSEPYGFLLQNTVGEKLLFATDTYYIRYKFKGLTHLLIECNYSMDILLDNIASGRVHQGMKKRLIRSHFSLENMKEFLKANDLSKVQEIHLLHLSDRNSHEEQFKREIQELTGKLIYIA</sequence>
<evidence type="ECO:0000313" key="3">
    <source>
        <dbReference type="Proteomes" id="UP000621631"/>
    </source>
</evidence>
<dbReference type="Pfam" id="PF12706">
    <property type="entry name" value="Lactamase_B_2"/>
    <property type="match status" value="1"/>
</dbReference>
<organism evidence="2 3">
    <name type="scientific">Virgibacillus halodenitrificans</name>
    <name type="common">Bacillus halodenitrificans</name>
    <dbReference type="NCBI Taxonomy" id="1482"/>
    <lineage>
        <taxon>Bacteria</taxon>
        <taxon>Bacillati</taxon>
        <taxon>Bacillota</taxon>
        <taxon>Bacilli</taxon>
        <taxon>Bacillales</taxon>
        <taxon>Bacillaceae</taxon>
        <taxon>Virgibacillus</taxon>
    </lineage>
</organism>
<gene>
    <name evidence="2" type="ORF">IC602_11705</name>
</gene>
<evidence type="ECO:0000313" key="2">
    <source>
        <dbReference type="EMBL" id="MBD1223261.1"/>
    </source>
</evidence>
<dbReference type="SMART" id="SM00849">
    <property type="entry name" value="Lactamase_B"/>
    <property type="match status" value="1"/>
</dbReference>
<dbReference type="EMBL" id="JACWEZ010000006">
    <property type="protein sequence ID" value="MBD1223261.1"/>
    <property type="molecule type" value="Genomic_DNA"/>
</dbReference>
<dbReference type="PANTHER" id="PTHR47619:SF1">
    <property type="entry name" value="EXODEOXYRIBONUCLEASE WALJ"/>
    <property type="match status" value="1"/>
</dbReference>
<protein>
    <submittedName>
        <fullName evidence="2">MBL fold metallo-hydrolase</fullName>
    </submittedName>
</protein>
<dbReference type="SUPFAM" id="SSF56281">
    <property type="entry name" value="Metallo-hydrolase/oxidoreductase"/>
    <property type="match status" value="1"/>
</dbReference>
<dbReference type="PANTHER" id="PTHR47619">
    <property type="entry name" value="METALLO-HYDROLASE YYCJ-RELATED"/>
    <property type="match status" value="1"/>
</dbReference>
<evidence type="ECO:0000259" key="1">
    <source>
        <dbReference type="SMART" id="SM00849"/>
    </source>
</evidence>